<evidence type="ECO:0000256" key="1">
    <source>
        <dbReference type="SAM" id="MobiDB-lite"/>
    </source>
</evidence>
<accession>A0A1H9UVZ7</accession>
<evidence type="ECO:0000313" key="3">
    <source>
        <dbReference type="Proteomes" id="UP000199503"/>
    </source>
</evidence>
<evidence type="ECO:0000313" key="2">
    <source>
        <dbReference type="EMBL" id="SES13509.1"/>
    </source>
</evidence>
<feature type="region of interest" description="Disordered" evidence="1">
    <location>
        <begin position="1"/>
        <end position="20"/>
    </location>
</feature>
<name>A0A1H9UVZ7_9PSEU</name>
<dbReference type="Proteomes" id="UP000199503">
    <property type="component" value="Unassembled WGS sequence"/>
</dbReference>
<dbReference type="RefSeq" id="WP_143091789.1">
    <property type="nucleotide sequence ID" value="NZ_FOFV01000016.1"/>
</dbReference>
<proteinExistence type="predicted"/>
<reference evidence="3" key="1">
    <citation type="submission" date="2016-10" db="EMBL/GenBank/DDBJ databases">
        <authorList>
            <person name="Varghese N."/>
            <person name="Submissions S."/>
        </authorList>
    </citation>
    <scope>NUCLEOTIDE SEQUENCE [LARGE SCALE GENOMIC DNA]</scope>
    <source>
        <strain evidence="3">DSM 44437</strain>
    </source>
</reference>
<protein>
    <submittedName>
        <fullName evidence="2">Uncharacterized protein</fullName>
    </submittedName>
</protein>
<dbReference type="OrthoDB" id="3359627at2"/>
<dbReference type="AlphaFoldDB" id="A0A1H9UVZ7"/>
<keyword evidence="3" id="KW-1185">Reference proteome</keyword>
<organism evidence="2 3">
    <name type="scientific">Lentzea albida</name>
    <dbReference type="NCBI Taxonomy" id="65499"/>
    <lineage>
        <taxon>Bacteria</taxon>
        <taxon>Bacillati</taxon>
        <taxon>Actinomycetota</taxon>
        <taxon>Actinomycetes</taxon>
        <taxon>Pseudonocardiales</taxon>
        <taxon>Pseudonocardiaceae</taxon>
        <taxon>Lentzea</taxon>
    </lineage>
</organism>
<sequence length="85" mass="9280">MSDPSVGHERWTTWEHSRDGAQASEAVFTVVARTASCDCTWVVELGWSAGGRSGVQTVGRNGKPFRMTRAANAVHCYMNEPFSCS</sequence>
<gene>
    <name evidence="2" type="ORF">SAMN04488000_116174</name>
</gene>
<feature type="compositionally biased region" description="Basic and acidic residues" evidence="1">
    <location>
        <begin position="1"/>
        <end position="19"/>
    </location>
</feature>
<dbReference type="EMBL" id="FOFV01000016">
    <property type="protein sequence ID" value="SES13509.1"/>
    <property type="molecule type" value="Genomic_DNA"/>
</dbReference>
<dbReference type="STRING" id="65499.SAMN04488000_116174"/>